<keyword evidence="4 5" id="KW-0067">ATP-binding</keyword>
<evidence type="ECO:0000313" key="8">
    <source>
        <dbReference type="Proteomes" id="UP000009234"/>
    </source>
</evidence>
<accession>F6DLT8</accession>
<name>F6DLT8_DESRL</name>
<evidence type="ECO:0000256" key="1">
    <source>
        <dbReference type="ARBA" id="ARBA00022741"/>
    </source>
</evidence>
<evidence type="ECO:0000259" key="6">
    <source>
        <dbReference type="PROSITE" id="PS51198"/>
    </source>
</evidence>
<feature type="binding site" evidence="5">
    <location>
        <begin position="226"/>
        <end position="233"/>
    </location>
    <ligand>
        <name>ATP</name>
        <dbReference type="ChEBI" id="CHEBI:30616"/>
    </ligand>
</feature>
<dbReference type="GO" id="GO:0000725">
    <property type="term" value="P:recombinational repair"/>
    <property type="evidence" value="ECO:0007669"/>
    <property type="project" value="TreeGrafter"/>
</dbReference>
<evidence type="ECO:0000256" key="2">
    <source>
        <dbReference type="ARBA" id="ARBA00022801"/>
    </source>
</evidence>
<dbReference type="RefSeq" id="WP_013840163.1">
    <property type="nucleotide sequence ID" value="NC_015589.1"/>
</dbReference>
<dbReference type="OrthoDB" id="9787585at2"/>
<evidence type="ECO:0000256" key="3">
    <source>
        <dbReference type="ARBA" id="ARBA00022806"/>
    </source>
</evidence>
<dbReference type="eggNOG" id="COG3973">
    <property type="taxonomic scope" value="Bacteria"/>
</dbReference>
<proteinExistence type="predicted"/>
<dbReference type="PANTHER" id="PTHR11070:SF17">
    <property type="entry name" value="DNA HELICASE IV"/>
    <property type="match status" value="1"/>
</dbReference>
<evidence type="ECO:0000256" key="4">
    <source>
        <dbReference type="ARBA" id="ARBA00022840"/>
    </source>
</evidence>
<dbReference type="EMBL" id="CP002780">
    <property type="protein sequence ID" value="AEG58381.1"/>
    <property type="molecule type" value="Genomic_DNA"/>
</dbReference>
<dbReference type="Proteomes" id="UP000009234">
    <property type="component" value="Chromosome"/>
</dbReference>
<protein>
    <submittedName>
        <fullName evidence="7">ATP-dependent DNA helicase replicase</fullName>
    </submittedName>
</protein>
<dbReference type="InterPro" id="IPR000212">
    <property type="entry name" value="DNA_helicase_UvrD/REP"/>
</dbReference>
<dbReference type="GO" id="GO:0043138">
    <property type="term" value="F:3'-5' DNA helicase activity"/>
    <property type="evidence" value="ECO:0007669"/>
    <property type="project" value="TreeGrafter"/>
</dbReference>
<dbReference type="GO" id="GO:0016787">
    <property type="term" value="F:hydrolase activity"/>
    <property type="evidence" value="ECO:0007669"/>
    <property type="project" value="UniProtKB-UniRule"/>
</dbReference>
<organism evidence="7 8">
    <name type="scientific">Desulforamulus ruminis (strain ATCC 23193 / DSM 2154 / NCIMB 8452 / DL)</name>
    <name type="common">Desulfotomaculum ruminis</name>
    <dbReference type="NCBI Taxonomy" id="696281"/>
    <lineage>
        <taxon>Bacteria</taxon>
        <taxon>Bacillati</taxon>
        <taxon>Bacillota</taxon>
        <taxon>Clostridia</taxon>
        <taxon>Eubacteriales</taxon>
        <taxon>Peptococcaceae</taxon>
        <taxon>Desulforamulus</taxon>
    </lineage>
</organism>
<gene>
    <name evidence="7" type="ordered locus">Desru_0080</name>
</gene>
<reference evidence="8" key="1">
    <citation type="submission" date="2011-05" db="EMBL/GenBank/DDBJ databases">
        <title>Complete sequence of Desulfotomaculum ruminis DSM 2154.</title>
        <authorList>
            <person name="Lucas S."/>
            <person name="Copeland A."/>
            <person name="Lapidus A."/>
            <person name="Cheng J.-F."/>
            <person name="Goodwin L."/>
            <person name="Pitluck S."/>
            <person name="Lu M."/>
            <person name="Detter J.C."/>
            <person name="Han C."/>
            <person name="Tapia R."/>
            <person name="Land M."/>
            <person name="Hauser L."/>
            <person name="Kyrpides N."/>
            <person name="Ivanova N."/>
            <person name="Mikhailova N."/>
            <person name="Pagani I."/>
            <person name="Stams A.J.M."/>
            <person name="Plugge C.M."/>
            <person name="Muyzer G."/>
            <person name="Kuever J."/>
            <person name="Parshina S.N."/>
            <person name="Ivanova A.E."/>
            <person name="Nazina T.N."/>
            <person name="Brambilla E."/>
            <person name="Spring S."/>
            <person name="Klenk H.-P."/>
            <person name="Woyke T."/>
        </authorList>
    </citation>
    <scope>NUCLEOTIDE SEQUENCE [LARGE SCALE GENOMIC DNA]</scope>
    <source>
        <strain evidence="8">ATCC 23193 / DSM 2154 / NCIB 8452 / DL</strain>
    </source>
</reference>
<sequence length="738" mass="85536">MNGEKQKELAYLEETIAVIQKERAKELAKQSKQKKKVIDARRDMWENAAPFSGDFALLTEMNQCLLQVNQETAGYQNTVKQIEDYNSIIDTPYFGRFDFAEESCGPGEKIYIGLHTVTDSQTHQVYVYDWRAPIASIFYRYEPGRAAYNAPAGLIHGDLLLKRQYKIRNSKLIYFFDCNRMINDEMLQEILSCNASVKMKNIVETIQKEQDLIIRNRDHDLLMVQGVAGSGKTSIALHRIAFLLYDGLKSKLASHNIMIISPNPIFSRYISDVLPGLGEENVEQATFEDIAARVFADRFRIETRAMQLESMIYSCRTNQGNARRQSADFKGSKTFVKILDRLLRHYARHMIPFADVYYDGLILETRQQLKNRFLNNKTGIPMAKQLQRIENWIWQKVHPLQKKRLKKIEKIVASSEGHDLEIRSFSRLMSIKEAASFRKRLHKFTRVDYLHLYERLFDQPKLFFKLSQGLDLPENIEQILSSTREGLQRGQVHYEDGAPLLYLKLRMEGHNLFPEIQQVVIDEAQDYAPLQYEVFKLLFPEAKYTVLGDIRQTIEKEADPSLYDDISAILDKEKSITLQLNKAYRSSYEINTFAQRLLGLEQNRFFERHDKEPLIVPNKTEQSMDRAIRRAASDFLGQGFESVAILCKTQREAERVYHKLKEWIPVKLIHPQEGKVEKGLSVIASYISKGLEFDVVMVYGANKGNYSSDLDKKLLYVACTRALHRLAIYYTGEKCPFI</sequence>
<dbReference type="GO" id="GO:0005829">
    <property type="term" value="C:cytosol"/>
    <property type="evidence" value="ECO:0007669"/>
    <property type="project" value="TreeGrafter"/>
</dbReference>
<dbReference type="InterPro" id="IPR014016">
    <property type="entry name" value="UvrD-like_ATP-bd"/>
</dbReference>
<dbReference type="GO" id="GO:0005524">
    <property type="term" value="F:ATP binding"/>
    <property type="evidence" value="ECO:0007669"/>
    <property type="project" value="UniProtKB-UniRule"/>
</dbReference>
<dbReference type="Pfam" id="PF00580">
    <property type="entry name" value="UvrD-helicase"/>
    <property type="match status" value="1"/>
</dbReference>
<feature type="domain" description="UvrD-like helicase ATP-binding" evidence="6">
    <location>
        <begin position="205"/>
        <end position="587"/>
    </location>
</feature>
<keyword evidence="1 5" id="KW-0547">Nucleotide-binding</keyword>
<dbReference type="InterPro" id="IPR027785">
    <property type="entry name" value="UvrD-like_helicase_C"/>
</dbReference>
<dbReference type="SUPFAM" id="SSF52540">
    <property type="entry name" value="P-loop containing nucleoside triphosphate hydrolases"/>
    <property type="match status" value="1"/>
</dbReference>
<dbReference type="PANTHER" id="PTHR11070">
    <property type="entry name" value="UVRD / RECB / PCRA DNA HELICASE FAMILY MEMBER"/>
    <property type="match status" value="1"/>
</dbReference>
<keyword evidence="2 5" id="KW-0378">Hydrolase</keyword>
<evidence type="ECO:0000313" key="7">
    <source>
        <dbReference type="EMBL" id="AEG58381.1"/>
    </source>
</evidence>
<dbReference type="InterPro" id="IPR027417">
    <property type="entry name" value="P-loop_NTPase"/>
</dbReference>
<evidence type="ECO:0000256" key="5">
    <source>
        <dbReference type="PROSITE-ProRule" id="PRU00560"/>
    </source>
</evidence>
<keyword evidence="3 5" id="KW-0347">Helicase</keyword>
<dbReference type="Pfam" id="PF13538">
    <property type="entry name" value="UvrD_C_2"/>
    <property type="match status" value="1"/>
</dbReference>
<keyword evidence="8" id="KW-1185">Reference proteome</keyword>
<dbReference type="KEGG" id="dru:Desru_0080"/>
<dbReference type="Gene3D" id="3.40.50.300">
    <property type="entry name" value="P-loop containing nucleotide triphosphate hydrolases"/>
    <property type="match status" value="2"/>
</dbReference>
<dbReference type="HOGENOM" id="CLU_010312_4_0_9"/>
<dbReference type="AlphaFoldDB" id="F6DLT8"/>
<dbReference type="STRING" id="696281.Desru_0080"/>
<dbReference type="GO" id="GO:0003677">
    <property type="term" value="F:DNA binding"/>
    <property type="evidence" value="ECO:0007669"/>
    <property type="project" value="InterPro"/>
</dbReference>
<reference evidence="7 8" key="2">
    <citation type="journal article" date="2012" name="Stand. Genomic Sci.">
        <title>Complete genome sequence of the sulfate-reducing firmicute Desulfotomaculum ruminis type strain (DL(T)).</title>
        <authorList>
            <person name="Spring S."/>
            <person name="Visser M."/>
            <person name="Lu M."/>
            <person name="Copeland A."/>
            <person name="Lapidus A."/>
            <person name="Lucas S."/>
            <person name="Cheng J.F."/>
            <person name="Han C."/>
            <person name="Tapia R."/>
            <person name="Goodwin L.A."/>
            <person name="Pitluck S."/>
            <person name="Ivanova N."/>
            <person name="Land M."/>
            <person name="Hauser L."/>
            <person name="Larimer F."/>
            <person name="Rohde M."/>
            <person name="Goker M."/>
            <person name="Detter J.C."/>
            <person name="Kyrpides N.C."/>
            <person name="Woyke T."/>
            <person name="Schaap P.J."/>
            <person name="Plugge C.M."/>
            <person name="Muyzer G."/>
            <person name="Kuever J."/>
            <person name="Pereira I.A."/>
            <person name="Parshina S.N."/>
            <person name="Bernier-Latmani R."/>
            <person name="Stams A.J."/>
            <person name="Klenk H.P."/>
        </authorList>
    </citation>
    <scope>NUCLEOTIDE SEQUENCE [LARGE SCALE GENOMIC DNA]</scope>
    <source>
        <strain evidence="8">ATCC 23193 / DSM 2154 / NCIB 8452 / DL</strain>
    </source>
</reference>
<dbReference type="PROSITE" id="PS51198">
    <property type="entry name" value="UVRD_HELICASE_ATP_BIND"/>
    <property type="match status" value="1"/>
</dbReference>